<sequence>MKGPAGSGVHPDVHPAPRNSQIRIGLSIISGILLAVVQPPVSLWFLAYGALIPLLYALGEYPSHHRPFFLGFVTGVVSYLGLIYWVVVAMNTYGGIDIFTSTLILVLFVLYLSLYTGCFAALVSWMETRLSIPAYLSAPILWTLLEYLRGAALTGFPWSFLAHSQYTFLSFIQVASITGTYFISFLIVCVNCIIYCMATGKRISRIYAGAVCFVIAACLIYGVDRLRDADEGTLKTAIIQGNIRQDVKWDEGFKTRTVALYHEKTLQAGNGTDLVIWPETAMPFIFDDEPYAREHVKGLSSRVGTDILFGTIWKDGQGKFYNSSYIMGKRGETAGIYNKEHLVPFGEYTPLVTYLPILASLTAQGSGFSSGGTHEPIIADTGKIGILICYEGVFPRITCETVRRGAQVLVNLTNDAWYDKTSAPFQHFAFYVFRAVETDRYVLRSANTGISAIIDPRGRIKEKTPIFEERILKGTFSLRNGLTFYVRHGDFFILLVLIALLAMVSAQCFVVLRSRRQPTNG</sequence>
<dbReference type="Gene3D" id="3.60.110.10">
    <property type="entry name" value="Carbon-nitrogen hydrolase"/>
    <property type="match status" value="1"/>
</dbReference>
<evidence type="ECO:0000256" key="2">
    <source>
        <dbReference type="ARBA" id="ARBA00010065"/>
    </source>
</evidence>
<feature type="transmembrane region" description="Helical" evidence="9">
    <location>
        <begin position="20"/>
        <end position="37"/>
    </location>
</feature>
<comment type="pathway">
    <text evidence="9">Protein modification; lipoprotein biosynthesis (N-acyl transfer).</text>
</comment>
<name>A0A351U653_9BACT</name>
<keyword evidence="6 9" id="KW-1133">Transmembrane helix</keyword>
<dbReference type="STRING" id="909663.GCA_000512235_01077"/>
<evidence type="ECO:0000313" key="11">
    <source>
        <dbReference type="Proteomes" id="UP000777265"/>
    </source>
</evidence>
<dbReference type="EC" id="2.3.1.269" evidence="9"/>
<dbReference type="GO" id="GO:0016410">
    <property type="term" value="F:N-acyltransferase activity"/>
    <property type="evidence" value="ECO:0007669"/>
    <property type="project" value="UniProtKB-UniRule"/>
</dbReference>
<dbReference type="CDD" id="cd07571">
    <property type="entry name" value="ALP_N-acyl_transferase"/>
    <property type="match status" value="1"/>
</dbReference>
<reference evidence="10" key="1">
    <citation type="journal article" date="2020" name="Biotechnol. Biofuels">
        <title>New insights from the biogas microbiome by comprehensive genome-resolved metagenomics of nearly 1600 species originating from multiple anaerobic digesters.</title>
        <authorList>
            <person name="Campanaro S."/>
            <person name="Treu L."/>
            <person name="Rodriguez-R L.M."/>
            <person name="Kovalovszki A."/>
            <person name="Ziels R.M."/>
            <person name="Maus I."/>
            <person name="Zhu X."/>
            <person name="Kougias P.G."/>
            <person name="Basile A."/>
            <person name="Luo G."/>
            <person name="Schluter A."/>
            <person name="Konstantinidis K.T."/>
            <person name="Angelidaki I."/>
        </authorList>
    </citation>
    <scope>NUCLEOTIDE SEQUENCE</scope>
    <source>
        <strain evidence="10">AS06rmzACSIP_7</strain>
    </source>
</reference>
<evidence type="ECO:0000256" key="3">
    <source>
        <dbReference type="ARBA" id="ARBA00022475"/>
    </source>
</evidence>
<dbReference type="InterPro" id="IPR003010">
    <property type="entry name" value="C-N_Hydrolase"/>
</dbReference>
<feature type="transmembrane region" description="Helical" evidence="9">
    <location>
        <begin position="168"/>
        <end position="194"/>
    </location>
</feature>
<dbReference type="Pfam" id="PF20154">
    <property type="entry name" value="LNT_N"/>
    <property type="match status" value="1"/>
</dbReference>
<dbReference type="InterPro" id="IPR036526">
    <property type="entry name" value="C-N_Hydrolase_sf"/>
</dbReference>
<feature type="transmembrane region" description="Helical" evidence="9">
    <location>
        <begin position="68"/>
        <end position="87"/>
    </location>
</feature>
<keyword evidence="8 9" id="KW-0012">Acyltransferase</keyword>
<dbReference type="PANTHER" id="PTHR38686:SF1">
    <property type="entry name" value="APOLIPOPROTEIN N-ACYLTRANSFERASE"/>
    <property type="match status" value="1"/>
</dbReference>
<comment type="caution">
    <text evidence="10">The sequence shown here is derived from an EMBL/GenBank/DDBJ whole genome shotgun (WGS) entry which is preliminary data.</text>
</comment>
<keyword evidence="4 9" id="KW-0808">Transferase</keyword>
<evidence type="ECO:0000256" key="5">
    <source>
        <dbReference type="ARBA" id="ARBA00022692"/>
    </source>
</evidence>
<evidence type="ECO:0000313" key="10">
    <source>
        <dbReference type="EMBL" id="NLW34715.1"/>
    </source>
</evidence>
<evidence type="ECO:0000256" key="8">
    <source>
        <dbReference type="ARBA" id="ARBA00023315"/>
    </source>
</evidence>
<comment type="function">
    <text evidence="9">Catalyzes the phospholipid dependent N-acylation of the N-terminal cysteine of apolipoprotein, the last step in lipoprotein maturation.</text>
</comment>
<comment type="similarity">
    <text evidence="2 9">Belongs to the CN hydrolase family. Apolipoprotein N-acyltransferase subfamily.</text>
</comment>
<evidence type="ECO:0000256" key="1">
    <source>
        <dbReference type="ARBA" id="ARBA00004651"/>
    </source>
</evidence>
<feature type="transmembrane region" description="Helical" evidence="9">
    <location>
        <begin position="206"/>
        <end position="223"/>
    </location>
</feature>
<gene>
    <name evidence="9 10" type="primary">lnt</name>
    <name evidence="10" type="ORF">GXY80_04430</name>
</gene>
<evidence type="ECO:0000256" key="4">
    <source>
        <dbReference type="ARBA" id="ARBA00022679"/>
    </source>
</evidence>
<comment type="subcellular location">
    <subcellularLocation>
        <location evidence="1 9">Cell membrane</location>
        <topology evidence="1 9">Multi-pass membrane protein</topology>
    </subcellularLocation>
</comment>
<keyword evidence="7 9" id="KW-0472">Membrane</keyword>
<feature type="transmembrane region" description="Helical" evidence="9">
    <location>
        <begin position="99"/>
        <end position="123"/>
    </location>
</feature>
<dbReference type="InterPro" id="IPR045378">
    <property type="entry name" value="LNT_N"/>
</dbReference>
<dbReference type="GO" id="GO:0042158">
    <property type="term" value="P:lipoprotein biosynthetic process"/>
    <property type="evidence" value="ECO:0007669"/>
    <property type="project" value="UniProtKB-UniRule"/>
</dbReference>
<keyword evidence="3 9" id="KW-1003">Cell membrane</keyword>
<evidence type="ECO:0000256" key="9">
    <source>
        <dbReference type="HAMAP-Rule" id="MF_01148"/>
    </source>
</evidence>
<dbReference type="PANTHER" id="PTHR38686">
    <property type="entry name" value="APOLIPOPROTEIN N-ACYLTRANSFERASE"/>
    <property type="match status" value="1"/>
</dbReference>
<comment type="catalytic activity">
    <reaction evidence="9">
        <text>N-terminal S-1,2-diacyl-sn-glyceryl-L-cysteinyl-[lipoprotein] + a glycerophospholipid = N-acyl-S-1,2-diacyl-sn-glyceryl-L-cysteinyl-[lipoprotein] + a 2-acyl-sn-glycero-3-phospholipid + H(+)</text>
        <dbReference type="Rhea" id="RHEA:48228"/>
        <dbReference type="Rhea" id="RHEA-COMP:14681"/>
        <dbReference type="Rhea" id="RHEA-COMP:14684"/>
        <dbReference type="ChEBI" id="CHEBI:15378"/>
        <dbReference type="ChEBI" id="CHEBI:136912"/>
        <dbReference type="ChEBI" id="CHEBI:140656"/>
        <dbReference type="ChEBI" id="CHEBI:140657"/>
        <dbReference type="ChEBI" id="CHEBI:140660"/>
        <dbReference type="EC" id="2.3.1.269"/>
    </reaction>
</comment>
<evidence type="ECO:0000256" key="7">
    <source>
        <dbReference type="ARBA" id="ARBA00023136"/>
    </source>
</evidence>
<dbReference type="AlphaFoldDB" id="A0A351U653"/>
<accession>A0A351U653</accession>
<protein>
    <recommendedName>
        <fullName evidence="9">Apolipoprotein N-acyltransferase</fullName>
        <shortName evidence="9">ALP N-acyltransferase</shortName>
        <ecNumber evidence="9">2.3.1.269</ecNumber>
    </recommendedName>
</protein>
<keyword evidence="5 9" id="KW-0812">Transmembrane</keyword>
<dbReference type="EMBL" id="JAAYEE010000075">
    <property type="protein sequence ID" value="NLW34715.1"/>
    <property type="molecule type" value="Genomic_DNA"/>
</dbReference>
<proteinExistence type="inferred from homology"/>
<dbReference type="NCBIfam" id="TIGR00546">
    <property type="entry name" value="lnt"/>
    <property type="match status" value="1"/>
</dbReference>
<dbReference type="SUPFAM" id="SSF56317">
    <property type="entry name" value="Carbon-nitrogen hydrolase"/>
    <property type="match status" value="1"/>
</dbReference>
<dbReference type="Proteomes" id="UP000777265">
    <property type="component" value="Unassembled WGS sequence"/>
</dbReference>
<dbReference type="InterPro" id="IPR004563">
    <property type="entry name" value="Apolipo_AcylTrfase"/>
</dbReference>
<dbReference type="GO" id="GO:0005886">
    <property type="term" value="C:plasma membrane"/>
    <property type="evidence" value="ECO:0007669"/>
    <property type="project" value="UniProtKB-SubCell"/>
</dbReference>
<evidence type="ECO:0000256" key="6">
    <source>
        <dbReference type="ARBA" id="ARBA00022989"/>
    </source>
</evidence>
<dbReference type="PROSITE" id="PS50263">
    <property type="entry name" value="CN_HYDROLASE"/>
    <property type="match status" value="1"/>
</dbReference>
<dbReference type="HAMAP" id="MF_01148">
    <property type="entry name" value="Lnt"/>
    <property type="match status" value="1"/>
</dbReference>
<feature type="transmembrane region" description="Helical" evidence="9">
    <location>
        <begin position="491"/>
        <end position="512"/>
    </location>
</feature>
<dbReference type="Pfam" id="PF00795">
    <property type="entry name" value="CN_hydrolase"/>
    <property type="match status" value="1"/>
</dbReference>
<organism evidence="10 11">
    <name type="scientific">Syntrophorhabdus aromaticivorans</name>
    <dbReference type="NCBI Taxonomy" id="328301"/>
    <lineage>
        <taxon>Bacteria</taxon>
        <taxon>Pseudomonadati</taxon>
        <taxon>Thermodesulfobacteriota</taxon>
        <taxon>Syntrophorhabdia</taxon>
        <taxon>Syntrophorhabdales</taxon>
        <taxon>Syntrophorhabdaceae</taxon>
        <taxon>Syntrophorhabdus</taxon>
    </lineage>
</organism>
<reference evidence="10" key="2">
    <citation type="submission" date="2020-01" db="EMBL/GenBank/DDBJ databases">
        <authorList>
            <person name="Campanaro S."/>
        </authorList>
    </citation>
    <scope>NUCLEOTIDE SEQUENCE</scope>
    <source>
        <strain evidence="10">AS06rmzACSIP_7</strain>
    </source>
</reference>